<comment type="caution">
    <text evidence="1">The sequence shown here is derived from an EMBL/GenBank/DDBJ whole genome shotgun (WGS) entry which is preliminary data.</text>
</comment>
<dbReference type="RefSeq" id="WP_408076872.1">
    <property type="nucleotide sequence ID" value="NZ_JBELQC010000001.1"/>
</dbReference>
<dbReference type="SUPFAM" id="SSF53795">
    <property type="entry name" value="PEP carboxykinase-like"/>
    <property type="match status" value="1"/>
</dbReference>
<sequence>MHRYRAYGLAIHSDIALPFADDHAEIPDVTIERGPTDHPFGPDARAFGLSKAERGAFYMHDPRYGSILVRDGRRVTFESIDDGRIRVFLTGSGLTALLQQRGLLTLHASSIRTPHGAVAFAGRSGAGKSTLAVEMRRRGYPLIADDVTAICFERPAEPMAIPAYPGFRLWQDTMNHLEISQDAATRRLTGIDKFIVPSEAINVDPVRIRAIYLLYPARDAPISIQPMARINAFNSLSDFTHRKRICKAQGLWPDHFGKITTLLQSVECRQVRRPLDTFRLTELADQLEEDFLSLDGAAAVATA</sequence>
<accession>A0ABW8YL16</accession>
<gene>
    <name evidence="1" type="ORF">ABS767_02940</name>
</gene>
<dbReference type="EMBL" id="JBELQC010000001">
    <property type="protein sequence ID" value="MFL9839910.1"/>
    <property type="molecule type" value="Genomic_DNA"/>
</dbReference>
<organism evidence="1 2">
    <name type="scientific">Sphingomonas plantiphila</name>
    <dbReference type="NCBI Taxonomy" id="3163295"/>
    <lineage>
        <taxon>Bacteria</taxon>
        <taxon>Pseudomonadati</taxon>
        <taxon>Pseudomonadota</taxon>
        <taxon>Alphaproteobacteria</taxon>
        <taxon>Sphingomonadales</taxon>
        <taxon>Sphingomonadaceae</taxon>
        <taxon>Sphingomonas</taxon>
    </lineage>
</organism>
<evidence type="ECO:0000313" key="2">
    <source>
        <dbReference type="Proteomes" id="UP001629244"/>
    </source>
</evidence>
<dbReference type="Proteomes" id="UP001629244">
    <property type="component" value="Unassembled WGS sequence"/>
</dbReference>
<proteinExistence type="predicted"/>
<evidence type="ECO:0008006" key="3">
    <source>
        <dbReference type="Google" id="ProtNLM"/>
    </source>
</evidence>
<name>A0ABW8YL16_9SPHN</name>
<dbReference type="Gene3D" id="3.40.50.300">
    <property type="entry name" value="P-loop containing nucleotide triphosphate hydrolases"/>
    <property type="match status" value="1"/>
</dbReference>
<keyword evidence="2" id="KW-1185">Reference proteome</keyword>
<reference evidence="1 2" key="1">
    <citation type="submission" date="2024-06" db="EMBL/GenBank/DDBJ databases">
        <authorList>
            <person name="Kaempfer P."/>
            <person name="Viver T."/>
        </authorList>
    </citation>
    <scope>NUCLEOTIDE SEQUENCE [LARGE SCALE GENOMIC DNA]</scope>
    <source>
        <strain evidence="1 2">ST-64</strain>
    </source>
</reference>
<evidence type="ECO:0000313" key="1">
    <source>
        <dbReference type="EMBL" id="MFL9839910.1"/>
    </source>
</evidence>
<protein>
    <recommendedName>
        <fullName evidence="3">Hpr(Ser) kinase/phosphatase</fullName>
    </recommendedName>
</protein>
<dbReference type="InterPro" id="IPR027417">
    <property type="entry name" value="P-loop_NTPase"/>
</dbReference>